<dbReference type="InterPro" id="IPR028082">
    <property type="entry name" value="Peripla_BP_I"/>
</dbReference>
<feature type="signal peptide" evidence="1">
    <location>
        <begin position="1"/>
        <end position="21"/>
    </location>
</feature>
<evidence type="ECO:0000313" key="2">
    <source>
        <dbReference type="EMBL" id="SUO96490.1"/>
    </source>
</evidence>
<gene>
    <name evidence="2" type="ORF">NCTC13337_01891</name>
</gene>
<dbReference type="Pfam" id="PF04392">
    <property type="entry name" value="ABC_sub_bind"/>
    <property type="match status" value="1"/>
</dbReference>
<dbReference type="PANTHER" id="PTHR35271:SF1">
    <property type="entry name" value="ABC TRANSPORTER, SUBSTRATE-BINDING LIPOPROTEIN"/>
    <property type="match status" value="1"/>
</dbReference>
<organism evidence="2 3">
    <name type="scientific">Suttonella ornithocola</name>
    <dbReference type="NCBI Taxonomy" id="279832"/>
    <lineage>
        <taxon>Bacteria</taxon>
        <taxon>Pseudomonadati</taxon>
        <taxon>Pseudomonadota</taxon>
        <taxon>Gammaproteobacteria</taxon>
        <taxon>Cardiobacteriales</taxon>
        <taxon>Cardiobacteriaceae</taxon>
        <taxon>Suttonella</taxon>
    </lineage>
</organism>
<dbReference type="Proteomes" id="UP000254601">
    <property type="component" value="Unassembled WGS sequence"/>
</dbReference>
<dbReference type="CDD" id="cd06325">
    <property type="entry name" value="PBP1_ABC_unchar_transporter"/>
    <property type="match status" value="1"/>
</dbReference>
<feature type="chain" id="PRO_5016740091" evidence="1">
    <location>
        <begin position="22"/>
        <end position="323"/>
    </location>
</feature>
<dbReference type="EMBL" id="UHIC01000001">
    <property type="protein sequence ID" value="SUO96490.1"/>
    <property type="molecule type" value="Genomic_DNA"/>
</dbReference>
<reference evidence="2 3" key="1">
    <citation type="submission" date="2018-06" db="EMBL/GenBank/DDBJ databases">
        <authorList>
            <consortium name="Pathogen Informatics"/>
            <person name="Doyle S."/>
        </authorList>
    </citation>
    <scope>NUCLEOTIDE SEQUENCE [LARGE SCALE GENOMIC DNA]</scope>
    <source>
        <strain evidence="2 3">NCTC13337</strain>
    </source>
</reference>
<proteinExistence type="predicted"/>
<protein>
    <submittedName>
        <fullName evidence="2">ABC-type uncharacterized transport system, periplasmic component</fullName>
    </submittedName>
</protein>
<name>A0A380MV71_9GAMM</name>
<dbReference type="Gene3D" id="3.40.50.2300">
    <property type="match status" value="2"/>
</dbReference>
<dbReference type="AlphaFoldDB" id="A0A380MV71"/>
<dbReference type="RefSeq" id="WP_072577484.1">
    <property type="nucleotide sequence ID" value="NZ_LWHB01000186.1"/>
</dbReference>
<keyword evidence="3" id="KW-1185">Reference proteome</keyword>
<dbReference type="InterPro" id="IPR007487">
    <property type="entry name" value="ABC_transpt-TYRBP-like"/>
</dbReference>
<evidence type="ECO:0000313" key="3">
    <source>
        <dbReference type="Proteomes" id="UP000254601"/>
    </source>
</evidence>
<dbReference type="OrthoDB" id="9776955at2"/>
<keyword evidence="1" id="KW-0732">Signal</keyword>
<sequence>MKLFKPLLALTIAASSITAWSAEQPVVAVAQIISHPALDASYQGLVEELENAGYKNGENIKILREIAQGDQSLAMQIAQKFVGENPTVLVGISTPSAQTLKAASHGKIPVVFSAVTDPVAADLVKDKAHPGGMVTGASDRIPLEKGVEMLKQILPNAKTIGTVYNPGEANSETAVKELDEVLKNQDMKLVKAPATKTAEVLDAARSLVGKVDTIYITLDNIAVGALASIIQVGEQSKIPVFTVDTSSVANGAIAALGFSYEDVGRESGKQVVAILKGQKPENLPVKEIEALELYLNPGAAQKMGVELPQAIVDNATHIVETKK</sequence>
<dbReference type="SUPFAM" id="SSF53822">
    <property type="entry name" value="Periplasmic binding protein-like I"/>
    <property type="match status" value="1"/>
</dbReference>
<dbReference type="PANTHER" id="PTHR35271">
    <property type="entry name" value="ABC TRANSPORTER, SUBSTRATE-BINDING LIPOPROTEIN-RELATED"/>
    <property type="match status" value="1"/>
</dbReference>
<accession>A0A380MV71</accession>
<evidence type="ECO:0000256" key="1">
    <source>
        <dbReference type="SAM" id="SignalP"/>
    </source>
</evidence>